<reference evidence="1 2" key="2">
    <citation type="submission" date="2020-11" db="EMBL/GenBank/DDBJ databases">
        <title>Description of novel Gluconobacter species.</title>
        <authorList>
            <person name="Cleenwerck I."/>
            <person name="Cnockaert M."/>
            <person name="Borremans W."/>
            <person name="Wieme A.D."/>
            <person name="De Vuyst L."/>
            <person name="Vandamme P."/>
        </authorList>
    </citation>
    <scope>NUCLEOTIDE SEQUENCE [LARGE SCALE GENOMIC DNA]</scope>
    <source>
        <strain evidence="1 2">LMG 27748</strain>
    </source>
</reference>
<gene>
    <name evidence="1" type="ORF">HKD21_03825</name>
</gene>
<keyword evidence="2" id="KW-1185">Reference proteome</keyword>
<protein>
    <submittedName>
        <fullName evidence="1">Uncharacterized protein</fullName>
    </submittedName>
</protein>
<evidence type="ECO:0000313" key="1">
    <source>
        <dbReference type="EMBL" id="MBF0875977.1"/>
    </source>
</evidence>
<dbReference type="Proteomes" id="UP000630952">
    <property type="component" value="Unassembled WGS sequence"/>
</dbReference>
<proteinExistence type="predicted"/>
<dbReference type="EMBL" id="JABCQO010000002">
    <property type="protein sequence ID" value="MBF0875977.1"/>
    <property type="molecule type" value="Genomic_DNA"/>
</dbReference>
<dbReference type="RefSeq" id="WP_194254274.1">
    <property type="nucleotide sequence ID" value="NZ_JABCQO010000002.1"/>
</dbReference>
<reference evidence="2" key="1">
    <citation type="submission" date="2020-04" db="EMBL/GenBank/DDBJ databases">
        <title>Description of novel Gluconacetobacter.</title>
        <authorList>
            <person name="Sombolestani A."/>
        </authorList>
    </citation>
    <scope>NUCLEOTIDE SEQUENCE [LARGE SCALE GENOMIC DNA]</scope>
    <source>
        <strain evidence="2">LMG 27748</strain>
    </source>
</reference>
<sequence>MTGNFTPVQKSAIDRQQQSSRIGMTGIMKMRLFHLTLALAFLTAPPAFGQSMPSWKSATKTGNVRDLALSAGSENSVAAWLGKKADVSSINRPHGIAGLDGNAALSDSPKRIHLFMSSARTGDLPYLMANADLLVNSGVVSLGTGVGFVGITAQQQVQLDAYWKYSNLKLSTGGGGETISELDTRVFSGPNDDRLGRIGGAIGEEVEANLYDTGAGNSPYTDPKSGIVYGCYATADDLAKIKASVDSDFQYGAKNYGVTSAPNCGTEDFSQPFATGDYWANVRAMALYGGAIVLDASPTIFFNHPTPAGMPGNVAAEYPDMVAQMIVWAKKQGLRTNITMSPLAAHTDLDVDMLAATKSMVDYLRSKGAVPSEFLVDQYNWKSGSGTNGPWGDYVPNSLNQVVLYLMTVNTPDAGSTYPQAHGGLPGNQLMKGNLRFVAQKQVPDKSGSMGEESVNDVRIHGGQIGDTYSNASGIHITLMAAGGSSFSTQVPLLFQGGHGNPDLRGGVNDGYLHLDNAFVVNNAEVGFVLGLDSVAPGIIRDGTKLNMKSASQIEAQSAFLQSGLTLYSSHTPASPIHPSIYAGTTDHFVHIGSDYTNDTQSIGLAFDTKPNRGSFASLVGISDNAGISYTGRVFQFSNMVQLGNMTKAEILASPYTWNGMMVNDSDDHVPVVYENGHWYPMTLGAALH</sequence>
<name>A0ABR9YBP9_9PROT</name>
<organism evidence="1 2">
    <name type="scientific">Gluconobacter cerevisiae</name>
    <dbReference type="NCBI Taxonomy" id="1379734"/>
    <lineage>
        <taxon>Bacteria</taxon>
        <taxon>Pseudomonadati</taxon>
        <taxon>Pseudomonadota</taxon>
        <taxon>Alphaproteobacteria</taxon>
        <taxon>Acetobacterales</taxon>
        <taxon>Acetobacteraceae</taxon>
        <taxon>Gluconobacter</taxon>
    </lineage>
</organism>
<evidence type="ECO:0000313" key="2">
    <source>
        <dbReference type="Proteomes" id="UP000630952"/>
    </source>
</evidence>
<accession>A0ABR9YBP9</accession>
<comment type="caution">
    <text evidence="1">The sequence shown here is derived from an EMBL/GenBank/DDBJ whole genome shotgun (WGS) entry which is preliminary data.</text>
</comment>